<evidence type="ECO:0000313" key="2">
    <source>
        <dbReference type="EMBL" id="NEM92202.1"/>
    </source>
</evidence>
<feature type="transmembrane region" description="Helical" evidence="1">
    <location>
        <begin position="239"/>
        <end position="260"/>
    </location>
</feature>
<dbReference type="EMBL" id="JAAGWZ010000004">
    <property type="protein sequence ID" value="NEM92202.1"/>
    <property type="molecule type" value="Genomic_DNA"/>
</dbReference>
<keyword evidence="1" id="KW-0812">Transmembrane</keyword>
<evidence type="ECO:0000256" key="1">
    <source>
        <dbReference type="SAM" id="Phobius"/>
    </source>
</evidence>
<evidence type="ECO:0000313" key="3">
    <source>
        <dbReference type="Proteomes" id="UP000479756"/>
    </source>
</evidence>
<feature type="transmembrane region" description="Helical" evidence="1">
    <location>
        <begin position="159"/>
        <end position="182"/>
    </location>
</feature>
<feature type="transmembrane region" description="Helical" evidence="1">
    <location>
        <begin position="19"/>
        <end position="37"/>
    </location>
</feature>
<dbReference type="Pfam" id="PF12679">
    <property type="entry name" value="ABC2_membrane_2"/>
    <property type="match status" value="1"/>
</dbReference>
<dbReference type="Proteomes" id="UP000479756">
    <property type="component" value="Unassembled WGS sequence"/>
</dbReference>
<comment type="caution">
    <text evidence="2">The sequence shown here is derived from an EMBL/GenBank/DDBJ whole genome shotgun (WGS) entry which is preliminary data.</text>
</comment>
<accession>A0A7C9TTA5</accession>
<feature type="transmembrane region" description="Helical" evidence="1">
    <location>
        <begin position="129"/>
        <end position="147"/>
    </location>
</feature>
<name>A0A7C9TTA5_9MICO</name>
<dbReference type="GO" id="GO:0140359">
    <property type="term" value="F:ABC-type transporter activity"/>
    <property type="evidence" value="ECO:0007669"/>
    <property type="project" value="InterPro"/>
</dbReference>
<gene>
    <name evidence="2" type="ORF">G3T37_12655</name>
</gene>
<keyword evidence="3" id="KW-1185">Reference proteome</keyword>
<feature type="transmembrane region" description="Helical" evidence="1">
    <location>
        <begin position="78"/>
        <end position="100"/>
    </location>
</feature>
<organism evidence="2 3">
    <name type="scientific">Galbitalea soli</name>
    <dbReference type="NCBI Taxonomy" id="1268042"/>
    <lineage>
        <taxon>Bacteria</taxon>
        <taxon>Bacillati</taxon>
        <taxon>Actinomycetota</taxon>
        <taxon>Actinomycetes</taxon>
        <taxon>Micrococcales</taxon>
        <taxon>Microbacteriaceae</taxon>
        <taxon>Galbitalea</taxon>
    </lineage>
</organism>
<dbReference type="AlphaFoldDB" id="A0A7C9TTA5"/>
<keyword evidence="1" id="KW-1133">Transmembrane helix</keyword>
<feature type="transmembrane region" description="Helical" evidence="1">
    <location>
        <begin position="189"/>
        <end position="209"/>
    </location>
</feature>
<keyword evidence="1" id="KW-0472">Membrane</keyword>
<sequence length="267" mass="27338">MSAPFPLLRRSLGDSWRSLIGWSAGIAAALFLYLPLFPSLGGAGSQMAKLINTLPPQLIKALGYAQITTGGGYTESTFYGLIGFVLIVIAATAWGSAAIAGDEESGGLELTLAHAVSRTRVAVERGLSVLLRLAWLALLSGLLVGALNGPSALGLGLPGIVAVSAAYLGLGTLSATTALAVGASTGRRVYATGAGAGIAILGYVLNAIGNQQKSLEVLRAWSPYGWAYRHTPLVHGADWAGLALLYGTSAVLAVVTVIALRRRDIAG</sequence>
<proteinExistence type="predicted"/>
<protein>
    <submittedName>
        <fullName evidence="2">ABC transporter permease subunit</fullName>
    </submittedName>
</protein>
<dbReference type="RefSeq" id="WP_163474257.1">
    <property type="nucleotide sequence ID" value="NZ_JAAGWZ010000004.1"/>
</dbReference>
<reference evidence="2 3" key="1">
    <citation type="journal article" date="2014" name="Int. J. Syst. Evol. Microbiol.">
        <title>Description of Galbitalea soli gen. nov., sp. nov., and Frondihabitans sucicola sp. nov.</title>
        <authorList>
            <person name="Kim S.J."/>
            <person name="Lim J.M."/>
            <person name="Ahn J.H."/>
            <person name="Weon H.Y."/>
            <person name="Hamada M."/>
            <person name="Suzuki K."/>
            <person name="Ahn T.Y."/>
            <person name="Kwon S.W."/>
        </authorList>
    </citation>
    <scope>NUCLEOTIDE SEQUENCE [LARGE SCALE GENOMIC DNA]</scope>
    <source>
        <strain evidence="2 3">NBRC 108727</strain>
    </source>
</reference>
<dbReference type="GO" id="GO:0005886">
    <property type="term" value="C:plasma membrane"/>
    <property type="evidence" value="ECO:0007669"/>
    <property type="project" value="UniProtKB-SubCell"/>
</dbReference>